<accession>A0A840X2R4</accession>
<feature type="transmembrane region" description="Helical" evidence="1">
    <location>
        <begin position="31"/>
        <end position="53"/>
    </location>
</feature>
<evidence type="ECO:0000313" key="2">
    <source>
        <dbReference type="EMBL" id="MBB5517134.1"/>
    </source>
</evidence>
<dbReference type="EMBL" id="JACIJS010000013">
    <property type="protein sequence ID" value="MBB5517134.1"/>
    <property type="molecule type" value="Genomic_DNA"/>
</dbReference>
<proteinExistence type="predicted"/>
<organism evidence="2 3">
    <name type="scientific">Rubricella aquisinus</name>
    <dbReference type="NCBI Taxonomy" id="2028108"/>
    <lineage>
        <taxon>Bacteria</taxon>
        <taxon>Pseudomonadati</taxon>
        <taxon>Pseudomonadota</taxon>
        <taxon>Alphaproteobacteria</taxon>
        <taxon>Rhodobacterales</taxon>
        <taxon>Paracoccaceae</taxon>
        <taxon>Rubricella</taxon>
    </lineage>
</organism>
<feature type="transmembrane region" description="Helical" evidence="1">
    <location>
        <begin position="84"/>
        <end position="106"/>
    </location>
</feature>
<gene>
    <name evidence="2" type="ORF">FHS89_003180</name>
</gene>
<feature type="transmembrane region" description="Helical" evidence="1">
    <location>
        <begin position="137"/>
        <end position="166"/>
    </location>
</feature>
<evidence type="ECO:0000313" key="3">
    <source>
        <dbReference type="Proteomes" id="UP000553766"/>
    </source>
</evidence>
<sequence length="290" mass="31266">MIFPVVFLRALPIYALAGVYFWLGFSVNDDLFLRWLLGFLCLFPGLPLMTLMVSRGALMQLRVTEPTALDRIIRGALRLGAFQGLIWLLLSLVLMAPMGLAIHYTIGFPKVTDVAFTLEAITEVLVLGQTERLDPRYGLLFVLFAVPTSIAGSFVAIAMAGTAATVVRRPPLIDAIWGVGRRVGSLLLLLLPGAVIFFGLGALLVLGGIIPLVADLTRSQVIGVLSPALIAMALWLPLLASAGAVGYDICRKYDDAEKAARLSAGLRAMPEPEDIRSLRAARQKSNGKQP</sequence>
<dbReference type="Proteomes" id="UP000553766">
    <property type="component" value="Unassembled WGS sequence"/>
</dbReference>
<keyword evidence="1" id="KW-0812">Transmembrane</keyword>
<keyword evidence="1" id="KW-1133">Transmembrane helix</keyword>
<dbReference type="AlphaFoldDB" id="A0A840X2R4"/>
<evidence type="ECO:0008006" key="4">
    <source>
        <dbReference type="Google" id="ProtNLM"/>
    </source>
</evidence>
<comment type="caution">
    <text evidence="2">The sequence shown here is derived from an EMBL/GenBank/DDBJ whole genome shotgun (WGS) entry which is preliminary data.</text>
</comment>
<evidence type="ECO:0000256" key="1">
    <source>
        <dbReference type="SAM" id="Phobius"/>
    </source>
</evidence>
<feature type="transmembrane region" description="Helical" evidence="1">
    <location>
        <begin position="186"/>
        <end position="210"/>
    </location>
</feature>
<name>A0A840X2R4_9RHOB</name>
<keyword evidence="3" id="KW-1185">Reference proteome</keyword>
<dbReference type="RefSeq" id="WP_184013091.1">
    <property type="nucleotide sequence ID" value="NZ_JACIJS010000013.1"/>
</dbReference>
<reference evidence="2 3" key="1">
    <citation type="submission" date="2020-08" db="EMBL/GenBank/DDBJ databases">
        <title>Genomic Encyclopedia of Type Strains, Phase IV (KMG-IV): sequencing the most valuable type-strain genomes for metagenomic binning, comparative biology and taxonomic classification.</title>
        <authorList>
            <person name="Goeker M."/>
        </authorList>
    </citation>
    <scope>NUCLEOTIDE SEQUENCE [LARGE SCALE GENOMIC DNA]</scope>
    <source>
        <strain evidence="2 3">DSM 103377</strain>
    </source>
</reference>
<feature type="transmembrane region" description="Helical" evidence="1">
    <location>
        <begin position="222"/>
        <end position="245"/>
    </location>
</feature>
<protein>
    <recommendedName>
        <fullName evidence="4">Transmembrane protein</fullName>
    </recommendedName>
</protein>
<keyword evidence="1" id="KW-0472">Membrane</keyword>
<feature type="transmembrane region" description="Helical" evidence="1">
    <location>
        <begin position="7"/>
        <end position="25"/>
    </location>
</feature>